<dbReference type="GO" id="GO:0007166">
    <property type="term" value="P:cell surface receptor signaling pathway"/>
    <property type="evidence" value="ECO:0007669"/>
    <property type="project" value="InterPro"/>
</dbReference>
<feature type="transmembrane region" description="Helical" evidence="8">
    <location>
        <begin position="268"/>
        <end position="291"/>
    </location>
</feature>
<dbReference type="SUPFAM" id="SSF81321">
    <property type="entry name" value="Family A G protein-coupled receptor-like"/>
    <property type="match status" value="1"/>
</dbReference>
<dbReference type="Ensembl" id="ENSGWIT00000008210.1">
    <property type="protein sequence ID" value="ENSGWIP00000007413.1"/>
    <property type="gene ID" value="ENSGWIG00000004332.1"/>
</dbReference>
<evidence type="ECO:0000256" key="5">
    <source>
        <dbReference type="ARBA" id="ARBA00023136"/>
    </source>
</evidence>
<dbReference type="InterPro" id="IPR017981">
    <property type="entry name" value="GPCR_2-like_7TM"/>
</dbReference>
<feature type="transmembrane region" description="Helical" evidence="8">
    <location>
        <begin position="147"/>
        <end position="167"/>
    </location>
</feature>
<organism evidence="12 13">
    <name type="scientific">Gouania willdenowi</name>
    <name type="common">Blunt-snouted clingfish</name>
    <name type="synonym">Lepadogaster willdenowi</name>
    <dbReference type="NCBI Taxonomy" id="441366"/>
    <lineage>
        <taxon>Eukaryota</taxon>
        <taxon>Metazoa</taxon>
        <taxon>Chordata</taxon>
        <taxon>Craniata</taxon>
        <taxon>Vertebrata</taxon>
        <taxon>Euteleostomi</taxon>
        <taxon>Actinopterygii</taxon>
        <taxon>Neopterygii</taxon>
        <taxon>Teleostei</taxon>
        <taxon>Neoteleostei</taxon>
        <taxon>Acanthomorphata</taxon>
        <taxon>Ovalentaria</taxon>
        <taxon>Blenniimorphae</taxon>
        <taxon>Blenniiformes</taxon>
        <taxon>Gobiesocoidei</taxon>
        <taxon>Gobiesocidae</taxon>
        <taxon>Gobiesocinae</taxon>
        <taxon>Gouania</taxon>
    </lineage>
</organism>
<protein>
    <recommendedName>
        <fullName evidence="14">Adhesion G protein-coupled receptor F3b</fullName>
    </recommendedName>
</protein>
<evidence type="ECO:0000256" key="6">
    <source>
        <dbReference type="ARBA" id="ARBA00023157"/>
    </source>
</evidence>
<evidence type="ECO:0000256" key="4">
    <source>
        <dbReference type="ARBA" id="ARBA00022989"/>
    </source>
</evidence>
<dbReference type="GO" id="GO:0007189">
    <property type="term" value="P:adenylate cyclase-activating G protein-coupled receptor signaling pathway"/>
    <property type="evidence" value="ECO:0007669"/>
    <property type="project" value="TreeGrafter"/>
</dbReference>
<dbReference type="Proteomes" id="UP000694680">
    <property type="component" value="Chromosome 24"/>
</dbReference>
<proteinExistence type="inferred from homology"/>
<comment type="similarity">
    <text evidence="2">Belongs to the G-protein coupled receptor 2 family. Adhesion G-protein coupled receptor (ADGR) subfamily.</text>
</comment>
<comment type="subcellular location">
    <subcellularLocation>
        <location evidence="1">Membrane</location>
        <topology evidence="1">Multi-pass membrane protein</topology>
    </subcellularLocation>
</comment>
<dbReference type="InterPro" id="IPR000832">
    <property type="entry name" value="GPCR_2_secretin-like"/>
</dbReference>
<dbReference type="Pfam" id="PF01825">
    <property type="entry name" value="GPS"/>
    <property type="match status" value="1"/>
</dbReference>
<evidence type="ECO:0000313" key="13">
    <source>
        <dbReference type="Proteomes" id="UP000694680"/>
    </source>
</evidence>
<name>A0A8C5DII9_GOUWI</name>
<evidence type="ECO:0000256" key="1">
    <source>
        <dbReference type="ARBA" id="ARBA00004141"/>
    </source>
</evidence>
<evidence type="ECO:0008006" key="14">
    <source>
        <dbReference type="Google" id="ProtNLM"/>
    </source>
</evidence>
<evidence type="ECO:0000256" key="3">
    <source>
        <dbReference type="ARBA" id="ARBA00022692"/>
    </source>
</evidence>
<dbReference type="InterPro" id="IPR000203">
    <property type="entry name" value="GPS"/>
</dbReference>
<dbReference type="PANTHER" id="PTHR45813">
    <property type="entry name" value="IG-LIKE DOMAIN-CONTAINING PROTEIN"/>
    <property type="match status" value="1"/>
</dbReference>
<feature type="domain" description="G-protein coupled receptors family 1 profile" evidence="11">
    <location>
        <begin position="126"/>
        <end position="363"/>
    </location>
</feature>
<evidence type="ECO:0000259" key="11">
    <source>
        <dbReference type="PROSITE" id="PS50262"/>
    </source>
</evidence>
<keyword evidence="3 8" id="KW-0812">Transmembrane</keyword>
<evidence type="ECO:0000256" key="7">
    <source>
        <dbReference type="ARBA" id="ARBA00023180"/>
    </source>
</evidence>
<evidence type="ECO:0000256" key="8">
    <source>
        <dbReference type="SAM" id="Phobius"/>
    </source>
</evidence>
<dbReference type="PRINTS" id="PR00249">
    <property type="entry name" value="GPCRSECRETIN"/>
</dbReference>
<dbReference type="FunFam" id="1.20.1070.10:FF:000058">
    <property type="entry name" value="Adhesion G protein-coupled receptor F5"/>
    <property type="match status" value="1"/>
</dbReference>
<feature type="transmembrane region" description="Helical" evidence="8">
    <location>
        <begin position="187"/>
        <end position="209"/>
    </location>
</feature>
<keyword evidence="6" id="KW-1015">Disulfide bond</keyword>
<evidence type="ECO:0000259" key="9">
    <source>
        <dbReference type="PROSITE" id="PS50221"/>
    </source>
</evidence>
<dbReference type="AlphaFoldDB" id="A0A8C5DII9"/>
<keyword evidence="4 8" id="KW-1133">Transmembrane helix</keyword>
<evidence type="ECO:0000259" key="10">
    <source>
        <dbReference type="PROSITE" id="PS50261"/>
    </source>
</evidence>
<dbReference type="InterPro" id="IPR046338">
    <property type="entry name" value="GAIN_dom_sf"/>
</dbReference>
<reference evidence="12" key="1">
    <citation type="submission" date="2020-06" db="EMBL/GenBank/DDBJ databases">
        <authorList>
            <consortium name="Wellcome Sanger Institute Data Sharing"/>
        </authorList>
    </citation>
    <scope>NUCLEOTIDE SEQUENCE [LARGE SCALE GENOMIC DNA]</scope>
</reference>
<dbReference type="PROSITE" id="PS50262">
    <property type="entry name" value="G_PROTEIN_RECEP_F1_2"/>
    <property type="match status" value="1"/>
</dbReference>
<feature type="domain" description="G-protein coupled receptors family 2 profile 2" evidence="10">
    <location>
        <begin position="106"/>
        <end position="355"/>
    </location>
</feature>
<evidence type="ECO:0000313" key="12">
    <source>
        <dbReference type="Ensembl" id="ENSGWIP00000007413.1"/>
    </source>
</evidence>
<dbReference type="SMART" id="SM00303">
    <property type="entry name" value="GPS"/>
    <property type="match status" value="1"/>
</dbReference>
<keyword evidence="5 8" id="KW-0472">Membrane</keyword>
<dbReference type="PROSITE" id="PS50261">
    <property type="entry name" value="G_PROTEIN_RECEP_F2_4"/>
    <property type="match status" value="1"/>
</dbReference>
<feature type="domain" description="GAIN-B" evidence="9">
    <location>
        <begin position="1"/>
        <end position="102"/>
    </location>
</feature>
<feature type="transmembrane region" description="Helical" evidence="8">
    <location>
        <begin position="311"/>
        <end position="334"/>
    </location>
</feature>
<dbReference type="InterPro" id="IPR017452">
    <property type="entry name" value="GPCR_Rhodpsn_7TM"/>
</dbReference>
<dbReference type="GO" id="GO:0004930">
    <property type="term" value="F:G protein-coupled receptor activity"/>
    <property type="evidence" value="ECO:0007669"/>
    <property type="project" value="InterPro"/>
</dbReference>
<keyword evidence="7" id="KW-0325">Glycoprotein</keyword>
<reference evidence="12" key="2">
    <citation type="submission" date="2025-08" db="UniProtKB">
        <authorList>
            <consortium name="Ensembl"/>
        </authorList>
    </citation>
    <scope>IDENTIFICATION</scope>
</reference>
<accession>A0A8C5DII9</accession>
<reference evidence="12" key="3">
    <citation type="submission" date="2025-09" db="UniProtKB">
        <authorList>
            <consortium name="Ensembl"/>
        </authorList>
    </citation>
    <scope>IDENTIFICATION</scope>
</reference>
<dbReference type="InterPro" id="IPR051587">
    <property type="entry name" value="Adhesion_GPCR"/>
</dbReference>
<dbReference type="PROSITE" id="PS50221">
    <property type="entry name" value="GAIN_B"/>
    <property type="match status" value="1"/>
</dbReference>
<feature type="transmembrane region" description="Helical" evidence="8">
    <location>
        <begin position="112"/>
        <end position="135"/>
    </location>
</feature>
<sequence length="381" mass="42965">TVMAINNLMPKLSNTFLNTNYTNVLVSATLDRYHGGNNSHADIWLDFPVQDPSKPYCVFWNITTREWSDFGCVVVNRDENRTECACNHLTSFSVLMSKGDVSTKELDVLTNVGLAVSLCSLVLLLLIEYVVWAAVVRSNLSHFRHTAIVNISTFRLLADICFLASIFPKSLSDNWCLTLTLAKHLFYLAMFCWMMCLSIMLVHQLIFVFSPLRKRVFMFLSSIVGYLFPIIIVGSSYVYCKYKYKPYYDSDTCWLVFERLLEGSLHAFLIPVAVVILVNVFSLVVVIVTLVKTSVPDSGKAAENETAKGIIKVIVLLAPLFGVTWIIGFFLLILDHNNPVFPVANYAFTILNSFQVKSKPLTLKFPLCNLRVAGLNLQRGH</sequence>
<dbReference type="Pfam" id="PF00002">
    <property type="entry name" value="7tm_2"/>
    <property type="match status" value="1"/>
</dbReference>
<dbReference type="PANTHER" id="PTHR45813:SF2">
    <property type="entry name" value="ADHESION G-PROTEIN COUPLED RECEPTOR F3"/>
    <property type="match status" value="1"/>
</dbReference>
<evidence type="ECO:0000256" key="2">
    <source>
        <dbReference type="ARBA" id="ARBA00007343"/>
    </source>
</evidence>
<dbReference type="Gene3D" id="2.60.220.50">
    <property type="match status" value="1"/>
</dbReference>
<dbReference type="Gene3D" id="1.20.1070.10">
    <property type="entry name" value="Rhodopsin 7-helix transmembrane proteins"/>
    <property type="match status" value="1"/>
</dbReference>
<feature type="transmembrane region" description="Helical" evidence="8">
    <location>
        <begin position="216"/>
        <end position="239"/>
    </location>
</feature>
<keyword evidence="13" id="KW-1185">Reference proteome</keyword>
<dbReference type="GO" id="GO:0016020">
    <property type="term" value="C:membrane"/>
    <property type="evidence" value="ECO:0007669"/>
    <property type="project" value="UniProtKB-SubCell"/>
</dbReference>
<dbReference type="InterPro" id="IPR057244">
    <property type="entry name" value="GAIN_B"/>
</dbReference>